<dbReference type="PROSITE" id="PS51318">
    <property type="entry name" value="TAT"/>
    <property type="match status" value="1"/>
</dbReference>
<protein>
    <submittedName>
        <fullName evidence="1">ABC-type glycerol-3-phosphate transport system substrate-binding protein</fullName>
    </submittedName>
</protein>
<evidence type="ECO:0000313" key="2">
    <source>
        <dbReference type="Proteomes" id="UP000535437"/>
    </source>
</evidence>
<dbReference type="InterPro" id="IPR006311">
    <property type="entry name" value="TAT_signal"/>
</dbReference>
<dbReference type="AlphaFoldDB" id="A0A7Z0GNB4"/>
<proteinExistence type="predicted"/>
<dbReference type="PANTHER" id="PTHR43649:SF12">
    <property type="entry name" value="DIACETYLCHITOBIOSE BINDING PROTEIN DASA"/>
    <property type="match status" value="1"/>
</dbReference>
<comment type="caution">
    <text evidence="1">The sequence shown here is derived from an EMBL/GenBank/DDBJ whole genome shotgun (WGS) entry which is preliminary data.</text>
</comment>
<keyword evidence="2" id="KW-1185">Reference proteome</keyword>
<dbReference type="InterPro" id="IPR006059">
    <property type="entry name" value="SBP"/>
</dbReference>
<dbReference type="Proteomes" id="UP000535437">
    <property type="component" value="Unassembled WGS sequence"/>
</dbReference>
<accession>A0A7Z0GNB4</accession>
<dbReference type="PROSITE" id="PS51257">
    <property type="entry name" value="PROKAR_LIPOPROTEIN"/>
    <property type="match status" value="1"/>
</dbReference>
<dbReference type="Pfam" id="PF13416">
    <property type="entry name" value="SBP_bac_8"/>
    <property type="match status" value="1"/>
</dbReference>
<reference evidence="1 2" key="1">
    <citation type="submission" date="2020-07" db="EMBL/GenBank/DDBJ databases">
        <title>Sequencing the genomes of 1000 actinobacteria strains.</title>
        <authorList>
            <person name="Klenk H.-P."/>
        </authorList>
    </citation>
    <scope>NUCLEOTIDE SEQUENCE [LARGE SCALE GENOMIC DNA]</scope>
    <source>
        <strain evidence="1 2">DSM 15475</strain>
    </source>
</reference>
<dbReference type="SUPFAM" id="SSF53850">
    <property type="entry name" value="Periplasmic binding protein-like II"/>
    <property type="match status" value="1"/>
</dbReference>
<evidence type="ECO:0000313" key="1">
    <source>
        <dbReference type="EMBL" id="NYJ79077.1"/>
    </source>
</evidence>
<dbReference type="EMBL" id="JACCFY010000001">
    <property type="protein sequence ID" value="NYJ79077.1"/>
    <property type="molecule type" value="Genomic_DNA"/>
</dbReference>
<dbReference type="PANTHER" id="PTHR43649">
    <property type="entry name" value="ARABINOSE-BINDING PROTEIN-RELATED"/>
    <property type="match status" value="1"/>
</dbReference>
<dbReference type="Gene3D" id="3.40.190.10">
    <property type="entry name" value="Periplasmic binding protein-like II"/>
    <property type="match status" value="2"/>
</dbReference>
<gene>
    <name evidence="1" type="ORF">HNR09_002488</name>
</gene>
<name>A0A7Z0GNB4_9MICC</name>
<organism evidence="1 2">
    <name type="scientific">Nesterenkonia xinjiangensis</name>
    <dbReference type="NCBI Taxonomy" id="225327"/>
    <lineage>
        <taxon>Bacteria</taxon>
        <taxon>Bacillati</taxon>
        <taxon>Actinomycetota</taxon>
        <taxon>Actinomycetes</taxon>
        <taxon>Micrococcales</taxon>
        <taxon>Micrococcaceae</taxon>
        <taxon>Nesterenkonia</taxon>
    </lineage>
</organism>
<dbReference type="RefSeq" id="WP_179542346.1">
    <property type="nucleotide sequence ID" value="NZ_BAAALL010000001.1"/>
</dbReference>
<dbReference type="InterPro" id="IPR050490">
    <property type="entry name" value="Bact_solute-bd_prot1"/>
</dbReference>
<sequence>MQAFNRRDFLIGAGAAGGMGMLAACGGLGGGGGNQAGTLRYAFWGSDVRQQNYSEAFGMMEDEYPDISMNVEFADYNAFQERMTTQMAAGNVADIFWVPAPQVMTYYSNGLYRPLEGIDTLDLSDYSDQDIEDFRLDGEHNTMPFGTFVPVIRYNATFVEEYGADLPDEWTWDEFAEFAIDFSSGNPDGVKALTYDAQADLPFEGWIRQRGEELWTEDGQIGFSQETLEEWIEWWENLREAGATTSIGEQDGIEGSWEDIGDIVLMRFGNSNHIVDDAAMFPDYEFRLRHMPEAQSAAEGYQYLYFPRMAIYKNADDDQAELAGSVLTFCTSNVEMQQIVGLTMGVPPNPRVAEEYAEVATAEELEMLELVAEDRDVDRRPRYEAPPGTNTWRDVLRRQLEQVTNGNRSITEAAEATISEIDSGIQG</sequence>